<comment type="caution">
    <text evidence="1">The sequence shown here is derived from an EMBL/GenBank/DDBJ whole genome shotgun (WGS) entry which is preliminary data.</text>
</comment>
<proteinExistence type="predicted"/>
<name>A0A2A4WW24_9GAMM</name>
<reference evidence="2" key="1">
    <citation type="submission" date="2017-08" db="EMBL/GenBank/DDBJ databases">
        <title>A dynamic microbial community with high functional redundancy inhabits the cold, oxic subseafloor aquifer.</title>
        <authorList>
            <person name="Tully B.J."/>
            <person name="Wheat C.G."/>
            <person name="Glazer B.T."/>
            <person name="Huber J.A."/>
        </authorList>
    </citation>
    <scope>NUCLEOTIDE SEQUENCE [LARGE SCALE GENOMIC DNA]</scope>
</reference>
<evidence type="ECO:0000313" key="2">
    <source>
        <dbReference type="Proteomes" id="UP000218767"/>
    </source>
</evidence>
<evidence type="ECO:0000313" key="1">
    <source>
        <dbReference type="EMBL" id="PCI74069.1"/>
    </source>
</evidence>
<organism evidence="1 2">
    <name type="scientific">SAR86 cluster bacterium</name>
    <dbReference type="NCBI Taxonomy" id="2030880"/>
    <lineage>
        <taxon>Bacteria</taxon>
        <taxon>Pseudomonadati</taxon>
        <taxon>Pseudomonadota</taxon>
        <taxon>Gammaproteobacteria</taxon>
        <taxon>SAR86 cluster</taxon>
    </lineage>
</organism>
<sequence>MKLSNKEFLEIAGAIALVGSLAFVGLQLKLDRDVALAQSFSDGIESRKEDIRAKMESESYMLMLETLWESGQRPQWWLNVSESYESKTLNSGAQIMARFFEVELDYLELENLYFRFEQGLIDENHWLGAEQLLSSFLTDPFRRAVFLNRRSGLSETVNELVAVIDSASET</sequence>
<protein>
    <submittedName>
        <fullName evidence="1">Uncharacterized protein</fullName>
    </submittedName>
</protein>
<dbReference type="Proteomes" id="UP000218767">
    <property type="component" value="Unassembled WGS sequence"/>
</dbReference>
<dbReference type="AlphaFoldDB" id="A0A2A4WW24"/>
<accession>A0A2A4WW24</accession>
<gene>
    <name evidence="1" type="ORF">COB20_15485</name>
</gene>
<dbReference type="EMBL" id="NVUL01000108">
    <property type="protein sequence ID" value="PCI74069.1"/>
    <property type="molecule type" value="Genomic_DNA"/>
</dbReference>